<proteinExistence type="predicted"/>
<dbReference type="Proteomes" id="UP000605846">
    <property type="component" value="Unassembled WGS sequence"/>
</dbReference>
<reference evidence="1" key="1">
    <citation type="submission" date="2020-01" db="EMBL/GenBank/DDBJ databases">
        <title>Genome Sequencing of Three Apophysomyces-Like Fungal Strains Confirms a Novel Fungal Genus in the Mucoromycota with divergent Burkholderia-like Endosymbiotic Bacteria.</title>
        <authorList>
            <person name="Stajich J.E."/>
            <person name="Macias A.M."/>
            <person name="Carter-House D."/>
            <person name="Lovett B."/>
            <person name="Kasson L.R."/>
            <person name="Berry K."/>
            <person name="Grigoriev I."/>
            <person name="Chang Y."/>
            <person name="Spatafora J."/>
            <person name="Kasson M.T."/>
        </authorList>
    </citation>
    <scope>NUCLEOTIDE SEQUENCE</scope>
    <source>
        <strain evidence="1">NRRL A-21654</strain>
    </source>
</reference>
<keyword evidence="2" id="KW-1185">Reference proteome</keyword>
<name>A0A8H7BSY9_9FUNG</name>
<dbReference type="Gene3D" id="3.80.10.10">
    <property type="entry name" value="Ribonuclease Inhibitor"/>
    <property type="match status" value="1"/>
</dbReference>
<accession>A0A8H7BSY9</accession>
<dbReference type="InterPro" id="IPR036047">
    <property type="entry name" value="F-box-like_dom_sf"/>
</dbReference>
<sequence length="633" mass="73455">MRALSFEILELIATLLPAKDLYVCLSICRVWHANFQRALYRTIHIRSRRQFKSFCRCLQQRSGSLVRELILLNRVGITAQELDHLLLFCPFLEMFTLSADGSWKHLKPSAIFGWKYLRKLSPLHPKLASSLPSALACQLTNLTLRGDHARSLHRDAALLPLFGSLRKLQALTIGEVKDAWACSELPLDLPIIHQLLPELGYLELWNVGLHSFLPQNNFGQGAAKLHVLKVMSHLSDWHWLSYFAHTYPNIRTMVLNLRLKVLLERTMTRAEIVQAQESFLVMAGSYHRLERLSIDIPPKLWPGRQFMNTLNRKGRLLKEYHCLHEDWTPQMLHSISECGASTLSKIHVSLWKGTHDLLQAVQPLANCRSLESLDLSCGREDFMIHNSCAFDAILNHLPSVKHLTLHMCTLYISQDMGNAHGLRRLVLEDVRFTTAVLDYVSQWCQEIADLQLDYCMKLRDHLQQEIRIDMPACRFRSIRISYMCLSPEAKKRCDVDSTIFSLSQLDRSQRQRKNTDPDGQTRWYHMAEKHGNGWPDDDDEEMIRGRYLRGLNSQEIMRVKSFQMELSHWKNLESITRETYRTKSNWEMDLPYGYITIRCRSVDTLIFNYVELNTNHSDYFFPSSSPTSYPGTL</sequence>
<dbReference type="SUPFAM" id="SSF81383">
    <property type="entry name" value="F-box domain"/>
    <property type="match status" value="1"/>
</dbReference>
<protein>
    <recommendedName>
        <fullName evidence="3">F-box domain-containing protein</fullName>
    </recommendedName>
</protein>
<comment type="caution">
    <text evidence="1">The sequence shown here is derived from an EMBL/GenBank/DDBJ whole genome shotgun (WGS) entry which is preliminary data.</text>
</comment>
<evidence type="ECO:0000313" key="2">
    <source>
        <dbReference type="Proteomes" id="UP000605846"/>
    </source>
</evidence>
<evidence type="ECO:0000313" key="1">
    <source>
        <dbReference type="EMBL" id="KAF7727003.1"/>
    </source>
</evidence>
<dbReference type="OrthoDB" id="27842at2759"/>
<dbReference type="AlphaFoldDB" id="A0A8H7BSY9"/>
<dbReference type="InterPro" id="IPR032675">
    <property type="entry name" value="LRR_dom_sf"/>
</dbReference>
<evidence type="ECO:0008006" key="3">
    <source>
        <dbReference type="Google" id="ProtNLM"/>
    </source>
</evidence>
<dbReference type="EMBL" id="JABAYA010000067">
    <property type="protein sequence ID" value="KAF7727003.1"/>
    <property type="molecule type" value="Genomic_DNA"/>
</dbReference>
<gene>
    <name evidence="1" type="ORF">EC973_008116</name>
</gene>
<organism evidence="1 2">
    <name type="scientific">Apophysomyces ossiformis</name>
    <dbReference type="NCBI Taxonomy" id="679940"/>
    <lineage>
        <taxon>Eukaryota</taxon>
        <taxon>Fungi</taxon>
        <taxon>Fungi incertae sedis</taxon>
        <taxon>Mucoromycota</taxon>
        <taxon>Mucoromycotina</taxon>
        <taxon>Mucoromycetes</taxon>
        <taxon>Mucorales</taxon>
        <taxon>Mucorineae</taxon>
        <taxon>Mucoraceae</taxon>
        <taxon>Apophysomyces</taxon>
    </lineage>
</organism>
<dbReference type="SUPFAM" id="SSF52047">
    <property type="entry name" value="RNI-like"/>
    <property type="match status" value="1"/>
</dbReference>